<evidence type="ECO:0000256" key="4">
    <source>
        <dbReference type="ARBA" id="ARBA00013040"/>
    </source>
</evidence>
<comment type="caution">
    <text evidence="18">The sequence shown here is derived from an EMBL/GenBank/DDBJ whole genome shotgun (WGS) entry which is preliminary data.</text>
</comment>
<keyword evidence="8" id="KW-0378">Hydrolase</keyword>
<dbReference type="EC" id="3.1.3.80" evidence="3"/>
<dbReference type="Gene3D" id="3.40.50.1240">
    <property type="entry name" value="Phosphoglycerate mutase-like"/>
    <property type="match status" value="1"/>
</dbReference>
<dbReference type="SUPFAM" id="SSF53254">
    <property type="entry name" value="Phosphoglycerate mutase-like"/>
    <property type="match status" value="1"/>
</dbReference>
<feature type="disulfide bond" evidence="16">
    <location>
        <begin position="65"/>
        <end position="392"/>
    </location>
</feature>
<evidence type="ECO:0000313" key="18">
    <source>
        <dbReference type="EMBL" id="KAK8738011.1"/>
    </source>
</evidence>
<proteinExistence type="inferred from homology"/>
<dbReference type="PANTHER" id="PTHR20963:SF8">
    <property type="entry name" value="MULTIPLE INOSITOL POLYPHOSPHATE PHOSPHATASE 1"/>
    <property type="match status" value="1"/>
</dbReference>
<evidence type="ECO:0000256" key="15">
    <source>
        <dbReference type="ARBA" id="ARBA00043832"/>
    </source>
</evidence>
<feature type="disulfide bond" evidence="16">
    <location>
        <begin position="413"/>
        <end position="419"/>
    </location>
</feature>
<evidence type="ECO:0000256" key="8">
    <source>
        <dbReference type="ARBA" id="ARBA00022801"/>
    </source>
</evidence>
<comment type="catalytic activity">
    <reaction evidence="13">
        <text>1D-myo-inositol 1,2,4,5,6-pentakisphosphate + H2O = 1D-myo-inositol 1,2,5,6-tetrakisphosphate + phosphate</text>
        <dbReference type="Rhea" id="RHEA:77115"/>
        <dbReference type="ChEBI" id="CHEBI:15377"/>
        <dbReference type="ChEBI" id="CHEBI:43474"/>
        <dbReference type="ChEBI" id="CHEBI:57798"/>
        <dbReference type="ChEBI" id="CHEBI:195535"/>
        <dbReference type="EC" id="3.1.3.62"/>
    </reaction>
    <physiologicalReaction direction="left-to-right" evidence="13">
        <dbReference type="Rhea" id="RHEA:77116"/>
    </physiologicalReaction>
</comment>
<feature type="chain" id="PRO_5043822173" description="Multiple inositol polyphosphate phosphatase 1" evidence="17">
    <location>
        <begin position="25"/>
        <end position="477"/>
    </location>
</feature>
<evidence type="ECO:0000313" key="19">
    <source>
        <dbReference type="Proteomes" id="UP001445076"/>
    </source>
</evidence>
<evidence type="ECO:0000256" key="9">
    <source>
        <dbReference type="ARBA" id="ARBA00023136"/>
    </source>
</evidence>
<feature type="disulfide bond" evidence="16">
    <location>
        <begin position="264"/>
        <end position="279"/>
    </location>
</feature>
<evidence type="ECO:0000256" key="12">
    <source>
        <dbReference type="ARBA" id="ARBA00043668"/>
    </source>
</evidence>
<protein>
    <recommendedName>
        <fullName evidence="5">Multiple inositol polyphosphate phosphatase 1</fullName>
        <ecNumber evidence="4">3.1.3.62</ecNumber>
        <ecNumber evidence="3">3.1.3.80</ecNumber>
    </recommendedName>
    <alternativeName>
        <fullName evidence="11">2,3-bisphosphoglycerate 3-phosphatase</fullName>
    </alternativeName>
</protein>
<evidence type="ECO:0000256" key="5">
    <source>
        <dbReference type="ARBA" id="ARBA00018097"/>
    </source>
</evidence>
<comment type="catalytic activity">
    <reaction evidence="14">
        <text>1D-myo-inositol hexakisphosphate + H2O = 1D-myo-inositol 1,2,4,5,6-pentakisphosphate + phosphate</text>
        <dbReference type="Rhea" id="RHEA:16989"/>
        <dbReference type="ChEBI" id="CHEBI:15377"/>
        <dbReference type="ChEBI" id="CHEBI:43474"/>
        <dbReference type="ChEBI" id="CHEBI:57798"/>
        <dbReference type="ChEBI" id="CHEBI:58130"/>
        <dbReference type="EC" id="3.1.3.62"/>
    </reaction>
    <physiologicalReaction direction="left-to-right" evidence="14">
        <dbReference type="Rhea" id="RHEA:16990"/>
    </physiologicalReaction>
</comment>
<dbReference type="PANTHER" id="PTHR20963">
    <property type="entry name" value="MULTIPLE INOSITOL POLYPHOSPHATE PHOSPHATASE-RELATED"/>
    <property type="match status" value="1"/>
</dbReference>
<dbReference type="GO" id="GO:0052745">
    <property type="term" value="F:inositol phosphate phosphatase activity"/>
    <property type="evidence" value="ECO:0007669"/>
    <property type="project" value="TreeGrafter"/>
</dbReference>
<evidence type="ECO:0000256" key="11">
    <source>
        <dbReference type="ARBA" id="ARBA00031642"/>
    </source>
</evidence>
<keyword evidence="10" id="KW-0325">Glycoprotein</keyword>
<reference evidence="18 19" key="1">
    <citation type="journal article" date="2024" name="BMC Genomics">
        <title>Genome assembly of redclaw crayfish (Cherax quadricarinatus) provides insights into its immune adaptation and hypoxia tolerance.</title>
        <authorList>
            <person name="Liu Z."/>
            <person name="Zheng J."/>
            <person name="Li H."/>
            <person name="Fang K."/>
            <person name="Wang S."/>
            <person name="He J."/>
            <person name="Zhou D."/>
            <person name="Weng S."/>
            <person name="Chi M."/>
            <person name="Gu Z."/>
            <person name="He J."/>
            <person name="Li F."/>
            <person name="Wang M."/>
        </authorList>
    </citation>
    <scope>NUCLEOTIDE SEQUENCE [LARGE SCALE GENOMIC DNA]</scope>
    <source>
        <strain evidence="18">ZL_2023a</strain>
    </source>
</reference>
<gene>
    <name evidence="18" type="ORF">OTU49_004346</name>
</gene>
<dbReference type="EMBL" id="JARKIK010000041">
    <property type="protein sequence ID" value="KAK8738011.1"/>
    <property type="molecule type" value="Genomic_DNA"/>
</dbReference>
<sequence length="477" mass="53219">MLRHRLYLLVVALITSSVLPRVQGQRAETYCFTDDPDPYVRFSTKTAYTLANGEFTHEDLVPEGCEARQAWHLMRHGTRYPSENDIIVFTVLLPTLQDGILLAHQDGLGELCEGDLKLLADWSLGDLNVSWANVLTSQGHLDLEGLATRYKEAIPLLLDQPFTNESFKFRHTATQRTEASARSYAQGLFGSDVYMPPPIDPDPLLKYYEVCTSYQTQVADNPEATIESQLYLEGEKMAAVATNVSRRLGIPLGLEELEVLYDACRFYKAWDPLAPSAWCVALTPDDLKVLEYWQDISYYYTNGYGHAINYEMACPPIQDLIEHFSAVVEGRGGPSGVFYFTHSDAVVPVMTRLGLYKDSAPLTHDQENPDRFWRTSSHGIFATNLAFTLSSCGADGWWVSLAMSEHLVALDGCASHLGCTWEEFIATYGYLQQCDLDAICNNTRTGRSSSAASGGPELAWVEGVLHAITKWTSKLFT</sequence>
<dbReference type="GO" id="GO:0003993">
    <property type="term" value="F:acid phosphatase activity"/>
    <property type="evidence" value="ECO:0007669"/>
    <property type="project" value="TreeGrafter"/>
</dbReference>
<dbReference type="GO" id="GO:0005886">
    <property type="term" value="C:plasma membrane"/>
    <property type="evidence" value="ECO:0007669"/>
    <property type="project" value="UniProtKB-SubCell"/>
</dbReference>
<accession>A0AAW0X0W9</accession>
<comment type="similarity">
    <text evidence="2">Belongs to the histidine acid phosphatase family. MINPP1 subfamily.</text>
</comment>
<dbReference type="CDD" id="cd07061">
    <property type="entry name" value="HP_HAP_like"/>
    <property type="match status" value="1"/>
</dbReference>
<keyword evidence="6" id="KW-1003">Cell membrane</keyword>
<comment type="subcellular location">
    <subcellularLocation>
        <location evidence="1">Cell membrane</location>
    </subcellularLocation>
</comment>
<evidence type="ECO:0000256" key="3">
    <source>
        <dbReference type="ARBA" id="ARBA00012976"/>
    </source>
</evidence>
<dbReference type="Proteomes" id="UP001445076">
    <property type="component" value="Unassembled WGS sequence"/>
</dbReference>
<dbReference type="InterPro" id="IPR000560">
    <property type="entry name" value="His_Pase_clade-2"/>
</dbReference>
<organism evidence="18 19">
    <name type="scientific">Cherax quadricarinatus</name>
    <name type="common">Australian red claw crayfish</name>
    <dbReference type="NCBI Taxonomy" id="27406"/>
    <lineage>
        <taxon>Eukaryota</taxon>
        <taxon>Metazoa</taxon>
        <taxon>Ecdysozoa</taxon>
        <taxon>Arthropoda</taxon>
        <taxon>Crustacea</taxon>
        <taxon>Multicrustacea</taxon>
        <taxon>Malacostraca</taxon>
        <taxon>Eumalacostraca</taxon>
        <taxon>Eucarida</taxon>
        <taxon>Decapoda</taxon>
        <taxon>Pleocyemata</taxon>
        <taxon>Astacidea</taxon>
        <taxon>Parastacoidea</taxon>
        <taxon>Parastacidae</taxon>
        <taxon>Cherax</taxon>
    </lineage>
</organism>
<comment type="catalytic activity">
    <reaction evidence="15">
        <text>(2R)-2,3-bisphosphoglycerate + H2O = (2R)-2-phosphoglycerate + phosphate</text>
        <dbReference type="Rhea" id="RHEA:27381"/>
        <dbReference type="ChEBI" id="CHEBI:15377"/>
        <dbReference type="ChEBI" id="CHEBI:43474"/>
        <dbReference type="ChEBI" id="CHEBI:58248"/>
        <dbReference type="ChEBI" id="CHEBI:58289"/>
        <dbReference type="EC" id="3.1.3.80"/>
    </reaction>
    <physiologicalReaction direction="left-to-right" evidence="15">
        <dbReference type="Rhea" id="RHEA:27382"/>
    </physiologicalReaction>
</comment>
<dbReference type="Pfam" id="PF00328">
    <property type="entry name" value="His_Phos_2"/>
    <property type="match status" value="1"/>
</dbReference>
<evidence type="ECO:0000256" key="2">
    <source>
        <dbReference type="ARBA" id="ARBA00008422"/>
    </source>
</evidence>
<evidence type="ECO:0000256" key="1">
    <source>
        <dbReference type="ARBA" id="ARBA00004236"/>
    </source>
</evidence>
<evidence type="ECO:0000256" key="7">
    <source>
        <dbReference type="ARBA" id="ARBA00022729"/>
    </source>
</evidence>
<keyword evidence="9" id="KW-0472">Membrane</keyword>
<dbReference type="AlphaFoldDB" id="A0AAW0X0W9"/>
<evidence type="ECO:0000256" key="14">
    <source>
        <dbReference type="ARBA" id="ARBA00043691"/>
    </source>
</evidence>
<comment type="catalytic activity">
    <reaction evidence="12">
        <text>1D-myo-inositol 1,2,5,6-tetrakisphosphate + H2O = 1D-myo-inositol 1,2,6-trisphosphate + phosphate</text>
        <dbReference type="Rhea" id="RHEA:77119"/>
        <dbReference type="ChEBI" id="CHEBI:15377"/>
        <dbReference type="ChEBI" id="CHEBI:43474"/>
        <dbReference type="ChEBI" id="CHEBI:195535"/>
        <dbReference type="ChEBI" id="CHEBI:195537"/>
        <dbReference type="EC" id="3.1.3.62"/>
    </reaction>
    <physiologicalReaction direction="left-to-right" evidence="12">
        <dbReference type="Rhea" id="RHEA:77120"/>
    </physiologicalReaction>
</comment>
<keyword evidence="16" id="KW-1015">Disulfide bond</keyword>
<evidence type="ECO:0000256" key="17">
    <source>
        <dbReference type="SAM" id="SignalP"/>
    </source>
</evidence>
<evidence type="ECO:0000256" key="10">
    <source>
        <dbReference type="ARBA" id="ARBA00023180"/>
    </source>
</evidence>
<evidence type="ECO:0000256" key="13">
    <source>
        <dbReference type="ARBA" id="ARBA00043671"/>
    </source>
</evidence>
<dbReference type="InterPro" id="IPR029033">
    <property type="entry name" value="His_PPase_superfam"/>
</dbReference>
<evidence type="ECO:0000256" key="16">
    <source>
        <dbReference type="PIRSR" id="PIRSR000894-2"/>
    </source>
</evidence>
<dbReference type="InterPro" id="IPR016274">
    <property type="entry name" value="Histidine_acid_Pase_euk"/>
</dbReference>
<dbReference type="EC" id="3.1.3.62" evidence="4"/>
<dbReference type="GO" id="GO:0034417">
    <property type="term" value="F:bisphosphoglycerate 3-phosphatase activity"/>
    <property type="evidence" value="ECO:0007669"/>
    <property type="project" value="UniProtKB-EC"/>
</dbReference>
<evidence type="ECO:0000256" key="6">
    <source>
        <dbReference type="ARBA" id="ARBA00022475"/>
    </source>
</evidence>
<keyword evidence="19" id="KW-1185">Reference proteome</keyword>
<keyword evidence="7 17" id="KW-0732">Signal</keyword>
<feature type="signal peptide" evidence="17">
    <location>
        <begin position="1"/>
        <end position="24"/>
    </location>
</feature>
<name>A0AAW0X0W9_CHEQU</name>
<dbReference type="PIRSF" id="PIRSF000894">
    <property type="entry name" value="Acid_phosphatase"/>
    <property type="match status" value="1"/>
</dbReference>